<gene>
    <name evidence="2" type="ORF">N656DRAFT_691281</name>
</gene>
<dbReference type="InterPro" id="IPR057328">
    <property type="entry name" value="RNaseT2L_C"/>
</dbReference>
<reference evidence="2" key="1">
    <citation type="journal article" date="2023" name="Mol. Phylogenet. Evol.">
        <title>Genome-scale phylogeny and comparative genomics of the fungal order Sordariales.</title>
        <authorList>
            <person name="Hensen N."/>
            <person name="Bonometti L."/>
            <person name="Westerberg I."/>
            <person name="Brannstrom I.O."/>
            <person name="Guillou S."/>
            <person name="Cros-Aarteil S."/>
            <person name="Calhoun S."/>
            <person name="Haridas S."/>
            <person name="Kuo A."/>
            <person name="Mondo S."/>
            <person name="Pangilinan J."/>
            <person name="Riley R."/>
            <person name="LaButti K."/>
            <person name="Andreopoulos B."/>
            <person name="Lipzen A."/>
            <person name="Chen C."/>
            <person name="Yan M."/>
            <person name="Daum C."/>
            <person name="Ng V."/>
            <person name="Clum A."/>
            <person name="Steindorff A."/>
            <person name="Ohm R.A."/>
            <person name="Martin F."/>
            <person name="Silar P."/>
            <person name="Natvig D.O."/>
            <person name="Lalanne C."/>
            <person name="Gautier V."/>
            <person name="Ament-Velasquez S.L."/>
            <person name="Kruys A."/>
            <person name="Hutchinson M.I."/>
            <person name="Powell A.J."/>
            <person name="Barry K."/>
            <person name="Miller A.N."/>
            <person name="Grigoriev I.V."/>
            <person name="Debuchy R."/>
            <person name="Gladieux P."/>
            <person name="Hiltunen Thoren M."/>
            <person name="Johannesson H."/>
        </authorList>
    </citation>
    <scope>NUCLEOTIDE SEQUENCE</scope>
    <source>
        <strain evidence="2">CBS 508.74</strain>
    </source>
</reference>
<dbReference type="AlphaFoldDB" id="A0AAN6YVP6"/>
<protein>
    <recommendedName>
        <fullName evidence="1">RNase T2-like C-terminal domain-containing protein</fullName>
    </recommendedName>
</protein>
<dbReference type="Proteomes" id="UP001302812">
    <property type="component" value="Unassembled WGS sequence"/>
</dbReference>
<evidence type="ECO:0000313" key="3">
    <source>
        <dbReference type="Proteomes" id="UP001302812"/>
    </source>
</evidence>
<dbReference type="Pfam" id="PF25488">
    <property type="entry name" value="RNaseT2L_C"/>
    <property type="match status" value="1"/>
</dbReference>
<feature type="non-terminal residue" evidence="2">
    <location>
        <position position="1"/>
    </location>
</feature>
<accession>A0AAN6YVP6</accession>
<feature type="non-terminal residue" evidence="2">
    <location>
        <position position="147"/>
    </location>
</feature>
<feature type="domain" description="RNase T2-like C-terminal" evidence="1">
    <location>
        <begin position="6"/>
        <end position="87"/>
    </location>
</feature>
<evidence type="ECO:0000313" key="2">
    <source>
        <dbReference type="EMBL" id="KAK4114714.1"/>
    </source>
</evidence>
<dbReference type="GeneID" id="89934780"/>
<proteinExistence type="predicted"/>
<keyword evidence="3" id="KW-1185">Reference proteome</keyword>
<dbReference type="EMBL" id="MU853336">
    <property type="protein sequence ID" value="KAK4114714.1"/>
    <property type="molecule type" value="Genomic_DNA"/>
</dbReference>
<reference evidence="2" key="2">
    <citation type="submission" date="2023-05" db="EMBL/GenBank/DDBJ databases">
        <authorList>
            <consortium name="Lawrence Berkeley National Laboratory"/>
            <person name="Steindorff A."/>
            <person name="Hensen N."/>
            <person name="Bonometti L."/>
            <person name="Westerberg I."/>
            <person name="Brannstrom I.O."/>
            <person name="Guillou S."/>
            <person name="Cros-Aarteil S."/>
            <person name="Calhoun S."/>
            <person name="Haridas S."/>
            <person name="Kuo A."/>
            <person name="Mondo S."/>
            <person name="Pangilinan J."/>
            <person name="Riley R."/>
            <person name="Labutti K."/>
            <person name="Andreopoulos B."/>
            <person name="Lipzen A."/>
            <person name="Chen C."/>
            <person name="Yanf M."/>
            <person name="Daum C."/>
            <person name="Ng V."/>
            <person name="Clum A."/>
            <person name="Ohm R."/>
            <person name="Martin F."/>
            <person name="Silar P."/>
            <person name="Natvig D."/>
            <person name="Lalanne C."/>
            <person name="Gautier V."/>
            <person name="Ament-Velasquez S.L."/>
            <person name="Kruys A."/>
            <person name="Hutchinson M.I."/>
            <person name="Powell A.J."/>
            <person name="Barry K."/>
            <person name="Miller A.N."/>
            <person name="Grigoriev I.V."/>
            <person name="Debuchy R."/>
            <person name="Gladieux P."/>
            <person name="Thoren M.H."/>
            <person name="Johannesson H."/>
        </authorList>
    </citation>
    <scope>NUCLEOTIDE SEQUENCE</scope>
    <source>
        <strain evidence="2">CBS 508.74</strain>
    </source>
</reference>
<organism evidence="2 3">
    <name type="scientific">Canariomyces notabilis</name>
    <dbReference type="NCBI Taxonomy" id="2074819"/>
    <lineage>
        <taxon>Eukaryota</taxon>
        <taxon>Fungi</taxon>
        <taxon>Dikarya</taxon>
        <taxon>Ascomycota</taxon>
        <taxon>Pezizomycotina</taxon>
        <taxon>Sordariomycetes</taxon>
        <taxon>Sordariomycetidae</taxon>
        <taxon>Sordariales</taxon>
        <taxon>Chaetomiaceae</taxon>
        <taxon>Canariomyces</taxon>
    </lineage>
</organism>
<comment type="caution">
    <text evidence="2">The sequence shown here is derived from an EMBL/GenBank/DDBJ whole genome shotgun (WGS) entry which is preliminary data.</text>
</comment>
<name>A0AAN6YVP6_9PEZI</name>
<evidence type="ECO:0000259" key="1">
    <source>
        <dbReference type="Pfam" id="PF25488"/>
    </source>
</evidence>
<dbReference type="RefSeq" id="XP_064672284.1">
    <property type="nucleotide sequence ID" value="XM_064810655.1"/>
</dbReference>
<sequence>PVPSKSFSGKGQLRTRWNEGDYADLGCLTDHGRWTSDESLCGTFTANQYTTGTYAQVAFTLTSASGPCNMLGGRLDCEPGNEPYKYFGIWQFRNSIPGVDCFRYAQYGLMATWGKSPPTPEDPPQDLHLTSYAEPGKRVWLTWKPLE</sequence>